<gene>
    <name evidence="2" type="ORF">N312_10011</name>
</gene>
<dbReference type="Proteomes" id="UP000053309">
    <property type="component" value="Unassembled WGS sequence"/>
</dbReference>
<accession>A0A087VRL1</accession>
<name>A0A087VRL1_BALRE</name>
<evidence type="ECO:0000313" key="3">
    <source>
        <dbReference type="Proteomes" id="UP000053309"/>
    </source>
</evidence>
<dbReference type="AlphaFoldDB" id="A0A087VRL1"/>
<organism evidence="2 3">
    <name type="scientific">Balearica regulorum gibbericeps</name>
    <name type="common">East African grey crowned-crane</name>
    <dbReference type="NCBI Taxonomy" id="100784"/>
    <lineage>
        <taxon>Eukaryota</taxon>
        <taxon>Metazoa</taxon>
        <taxon>Chordata</taxon>
        <taxon>Craniata</taxon>
        <taxon>Vertebrata</taxon>
        <taxon>Euteleostomi</taxon>
        <taxon>Archelosauria</taxon>
        <taxon>Archosauria</taxon>
        <taxon>Dinosauria</taxon>
        <taxon>Saurischia</taxon>
        <taxon>Theropoda</taxon>
        <taxon>Coelurosauria</taxon>
        <taxon>Aves</taxon>
        <taxon>Neognathae</taxon>
        <taxon>Neoaves</taxon>
        <taxon>Gruiformes</taxon>
        <taxon>Gruidae</taxon>
        <taxon>Balearica</taxon>
    </lineage>
</organism>
<evidence type="ECO:0000313" key="2">
    <source>
        <dbReference type="EMBL" id="KFO15253.1"/>
    </source>
</evidence>
<feature type="non-terminal residue" evidence="2">
    <location>
        <position position="1"/>
    </location>
</feature>
<keyword evidence="3" id="KW-1185">Reference proteome</keyword>
<sequence>ISPIEGRTSKTSVHNLCTGDGDDLSHLSHQALSPDPQERRVSSAALETIPIKNKLKMRRMSEDLAASQRG</sequence>
<evidence type="ECO:0000256" key="1">
    <source>
        <dbReference type="SAM" id="MobiDB-lite"/>
    </source>
</evidence>
<feature type="region of interest" description="Disordered" evidence="1">
    <location>
        <begin position="1"/>
        <end position="46"/>
    </location>
</feature>
<proteinExistence type="predicted"/>
<protein>
    <submittedName>
        <fullName evidence="2">Uncharacterized protein</fullName>
    </submittedName>
</protein>
<reference evidence="2 3" key="1">
    <citation type="submission" date="2014-04" db="EMBL/GenBank/DDBJ databases">
        <title>Genome evolution of avian class.</title>
        <authorList>
            <person name="Zhang G."/>
            <person name="Li C."/>
        </authorList>
    </citation>
    <scope>NUCLEOTIDE SEQUENCE [LARGE SCALE GENOMIC DNA]</scope>
    <source>
        <strain evidence="2">BGI_N312</strain>
    </source>
</reference>
<feature type="non-terminal residue" evidence="2">
    <location>
        <position position="70"/>
    </location>
</feature>
<dbReference type="EMBL" id="KL503052">
    <property type="protein sequence ID" value="KFO15253.1"/>
    <property type="molecule type" value="Genomic_DNA"/>
</dbReference>